<dbReference type="GO" id="GO:0009247">
    <property type="term" value="P:glycolipid biosynthetic process"/>
    <property type="evidence" value="ECO:0007669"/>
    <property type="project" value="TreeGrafter"/>
</dbReference>
<sequence length="249" mass="27388">MPKTLIIVPTFNEINGLERIVTRIRAAIPAADLLVVDDSSPDGTGELADRLAATDRSMRVLHRKEKNGLGQAYLAGFELALSEGYEFVVEMDADGSHDPQSLPAMLALAEDGADLVIGSRWVDGGSVVNWPALRKAISRTGNWYSGVMLRSNIRDITAGFRVFRADALRDLDLHAISSQGYCFQVEMAWRLERTGHRVAEHPITFIERETGQSKMHAGIVVEALLRVTAWGIEATLRHRKSALAARRSG</sequence>
<evidence type="ECO:0000256" key="3">
    <source>
        <dbReference type="ARBA" id="ARBA00022679"/>
    </source>
</evidence>
<proteinExistence type="inferred from homology"/>
<dbReference type="InterPro" id="IPR001173">
    <property type="entry name" value="Glyco_trans_2-like"/>
</dbReference>
<dbReference type="InterPro" id="IPR039528">
    <property type="entry name" value="DPM1-like"/>
</dbReference>
<feature type="domain" description="Glycosyltransferase 2-like" evidence="4">
    <location>
        <begin position="6"/>
        <end position="171"/>
    </location>
</feature>
<dbReference type="Gene3D" id="3.90.550.10">
    <property type="entry name" value="Spore Coat Polysaccharide Biosynthesis Protein SpsA, Chain A"/>
    <property type="match status" value="1"/>
</dbReference>
<reference evidence="5 6" key="1">
    <citation type="submission" date="2017-09" db="EMBL/GenBank/DDBJ databases">
        <authorList>
            <person name="Ehlers B."/>
            <person name="Leendertz F.H."/>
        </authorList>
    </citation>
    <scope>NUCLEOTIDE SEQUENCE [LARGE SCALE GENOMIC DNA]</scope>
    <source>
        <strain evidence="5 6">CGMCC 1.05381</strain>
    </source>
</reference>
<dbReference type="InterPro" id="IPR029044">
    <property type="entry name" value="Nucleotide-diphossugar_trans"/>
</dbReference>
<name>A0A2C8ZTZ6_9MICO</name>
<keyword evidence="2 5" id="KW-0328">Glycosyltransferase</keyword>
<dbReference type="CDD" id="cd06442">
    <property type="entry name" value="DPM1_like"/>
    <property type="match status" value="1"/>
</dbReference>
<dbReference type="Pfam" id="PF00535">
    <property type="entry name" value="Glycos_transf_2"/>
    <property type="match status" value="1"/>
</dbReference>
<organism evidence="5 6">
    <name type="scientific">Salinibacterium xinjiangense</name>
    <dbReference type="NCBI Taxonomy" id="386302"/>
    <lineage>
        <taxon>Bacteria</taxon>
        <taxon>Bacillati</taxon>
        <taxon>Actinomycetota</taxon>
        <taxon>Actinomycetes</taxon>
        <taxon>Micrococcales</taxon>
        <taxon>Microbacteriaceae</taxon>
        <taxon>Salinibacterium</taxon>
    </lineage>
</organism>
<keyword evidence="6" id="KW-1185">Reference proteome</keyword>
<dbReference type="PANTHER" id="PTHR43398:SF1">
    <property type="entry name" value="DOLICHOL-PHOSPHATE MANNOSYLTRANSFERASE SUBUNIT 1"/>
    <property type="match status" value="1"/>
</dbReference>
<dbReference type="SUPFAM" id="SSF53448">
    <property type="entry name" value="Nucleotide-diphospho-sugar transferases"/>
    <property type="match status" value="1"/>
</dbReference>
<comment type="similarity">
    <text evidence="1">Belongs to the glycosyltransferase 2 family.</text>
</comment>
<dbReference type="OrthoDB" id="9810303at2"/>
<dbReference type="GO" id="GO:0016020">
    <property type="term" value="C:membrane"/>
    <property type="evidence" value="ECO:0007669"/>
    <property type="project" value="GOC"/>
</dbReference>
<dbReference type="Proteomes" id="UP000219440">
    <property type="component" value="Unassembled WGS sequence"/>
</dbReference>
<dbReference type="RefSeq" id="WP_097061005.1">
    <property type="nucleotide sequence ID" value="NZ_BMLC01000005.1"/>
</dbReference>
<keyword evidence="3 5" id="KW-0808">Transferase</keyword>
<dbReference type="FunFam" id="3.90.550.10:FF:000122">
    <property type="entry name" value="Dolichol-phosphate mannosyltransferase subunit 1"/>
    <property type="match status" value="1"/>
</dbReference>
<evidence type="ECO:0000259" key="4">
    <source>
        <dbReference type="Pfam" id="PF00535"/>
    </source>
</evidence>
<evidence type="ECO:0000256" key="2">
    <source>
        <dbReference type="ARBA" id="ARBA00022676"/>
    </source>
</evidence>
<accession>A0A2C8ZTZ6</accession>
<gene>
    <name evidence="5" type="ORF">SAMN06296378_1889</name>
</gene>
<evidence type="ECO:0000313" key="5">
    <source>
        <dbReference type="EMBL" id="SOE69023.1"/>
    </source>
</evidence>
<evidence type="ECO:0000313" key="6">
    <source>
        <dbReference type="Proteomes" id="UP000219440"/>
    </source>
</evidence>
<dbReference type="AlphaFoldDB" id="A0A2C8ZTZ6"/>
<dbReference type="EMBL" id="OCST01000004">
    <property type="protein sequence ID" value="SOE69023.1"/>
    <property type="molecule type" value="Genomic_DNA"/>
</dbReference>
<protein>
    <submittedName>
        <fullName evidence="5">Dolichol-phosphate mannosyltransferase</fullName>
    </submittedName>
</protein>
<evidence type="ECO:0000256" key="1">
    <source>
        <dbReference type="ARBA" id="ARBA00006739"/>
    </source>
</evidence>
<dbReference type="GO" id="GO:0004582">
    <property type="term" value="F:dolichyl-phosphate beta-D-mannosyltransferase activity"/>
    <property type="evidence" value="ECO:0007669"/>
    <property type="project" value="InterPro"/>
</dbReference>
<dbReference type="PANTHER" id="PTHR43398">
    <property type="entry name" value="DOLICHOL-PHOSPHATE MANNOSYLTRANSFERASE SUBUNIT 1"/>
    <property type="match status" value="1"/>
</dbReference>